<dbReference type="Pfam" id="PF10927">
    <property type="entry name" value="DUF2738"/>
    <property type="match status" value="1"/>
</dbReference>
<name>A0A6C0CQY4_9ZZZZ</name>
<accession>A0A6C0CQY4</accession>
<evidence type="ECO:0000313" key="2">
    <source>
        <dbReference type="EMBL" id="QHT06270.1"/>
    </source>
</evidence>
<proteinExistence type="predicted"/>
<evidence type="ECO:0000256" key="1">
    <source>
        <dbReference type="SAM" id="MobiDB-lite"/>
    </source>
</evidence>
<dbReference type="InterPro" id="IPR024416">
    <property type="entry name" value="DUF2738"/>
</dbReference>
<feature type="compositionally biased region" description="Basic and acidic residues" evidence="1">
    <location>
        <begin position="293"/>
        <end position="302"/>
    </location>
</feature>
<feature type="compositionally biased region" description="Basic residues" evidence="1">
    <location>
        <begin position="303"/>
        <end position="315"/>
    </location>
</feature>
<reference evidence="2" key="1">
    <citation type="journal article" date="2020" name="Nature">
        <title>Giant virus diversity and host interactions through global metagenomics.</title>
        <authorList>
            <person name="Schulz F."/>
            <person name="Roux S."/>
            <person name="Paez-Espino D."/>
            <person name="Jungbluth S."/>
            <person name="Walsh D.A."/>
            <person name="Denef V.J."/>
            <person name="McMahon K.D."/>
            <person name="Konstantinidis K.T."/>
            <person name="Eloe-Fadrosh E.A."/>
            <person name="Kyrpides N.C."/>
            <person name="Woyke T."/>
        </authorList>
    </citation>
    <scope>NUCLEOTIDE SEQUENCE</scope>
    <source>
        <strain evidence="2">GVMAG-M-3300021425-30</strain>
    </source>
</reference>
<feature type="compositionally biased region" description="Acidic residues" evidence="1">
    <location>
        <begin position="250"/>
        <end position="276"/>
    </location>
</feature>
<dbReference type="EMBL" id="MN739467">
    <property type="protein sequence ID" value="QHT06270.1"/>
    <property type="molecule type" value="Genomic_DNA"/>
</dbReference>
<dbReference type="AlphaFoldDB" id="A0A6C0CQY4"/>
<sequence>MSSTDIQSLVINATDFTPSKDVGYNKPRVNKAGGKAVSIVNNTTRRQLMVTTPLMLTWGVNERRDESSGRVSYDMSLQFPKDAYATPETTAFLQAMEAMEQQVMDDAIKNSKEWFNKAKLTEGQVDVLFNRMLYWPKDKETGERRADSAPTLRVKLDYWDDAFNCEIYNVDQTPLFPSKSDATLTPSDFISKGSNVACVLKCGGVYFVNGKFGVTWRLVQAVVKPRASIAGRCVIQLSSSDKEKLQNQQDLDDDEEEGVVVEEDSDEDDDDDDDEGSVVSSSSGPTFSKKVAKKEVEQEVKPKKTVKKRVVRRKKTTSDSN</sequence>
<feature type="region of interest" description="Disordered" evidence="1">
    <location>
        <begin position="244"/>
        <end position="321"/>
    </location>
</feature>
<protein>
    <submittedName>
        <fullName evidence="2">Uncharacterized protein</fullName>
    </submittedName>
</protein>
<organism evidence="2">
    <name type="scientific">viral metagenome</name>
    <dbReference type="NCBI Taxonomy" id="1070528"/>
    <lineage>
        <taxon>unclassified sequences</taxon>
        <taxon>metagenomes</taxon>
        <taxon>organismal metagenomes</taxon>
    </lineage>
</organism>